<dbReference type="PANTHER" id="PTHR11102:SF160">
    <property type="entry name" value="ERAD-ASSOCIATED E3 UBIQUITIN-PROTEIN LIGASE COMPONENT HRD3"/>
    <property type="match status" value="1"/>
</dbReference>
<dbReference type="WBParaSite" id="PSAMB.scaffold177size68850.g2852.t1">
    <property type="protein sequence ID" value="PSAMB.scaffold177size68850.g2852.t1"/>
    <property type="gene ID" value="PSAMB.scaffold177size68850.g2852"/>
</dbReference>
<keyword evidence="3" id="KW-1185">Reference proteome</keyword>
<dbReference type="Proteomes" id="UP000887566">
    <property type="component" value="Unplaced"/>
</dbReference>
<dbReference type="Gene3D" id="1.25.40.10">
    <property type="entry name" value="Tetratricopeptide repeat domain"/>
    <property type="match status" value="1"/>
</dbReference>
<keyword evidence="2" id="KW-0812">Transmembrane</keyword>
<evidence type="ECO:0000256" key="1">
    <source>
        <dbReference type="ARBA" id="ARBA00038101"/>
    </source>
</evidence>
<feature type="transmembrane region" description="Helical" evidence="2">
    <location>
        <begin position="357"/>
        <end position="381"/>
    </location>
</feature>
<protein>
    <submittedName>
        <fullName evidence="4">Uncharacterized protein</fullName>
    </submittedName>
</protein>
<keyword evidence="2" id="KW-1133">Transmembrane helix</keyword>
<evidence type="ECO:0000313" key="3">
    <source>
        <dbReference type="Proteomes" id="UP000887566"/>
    </source>
</evidence>
<feature type="transmembrane region" description="Helical" evidence="2">
    <location>
        <begin position="401"/>
        <end position="424"/>
    </location>
</feature>
<dbReference type="SUPFAM" id="SSF81901">
    <property type="entry name" value="HCP-like"/>
    <property type="match status" value="1"/>
</dbReference>
<comment type="similarity">
    <text evidence="1">Belongs to the sel-1 family.</text>
</comment>
<evidence type="ECO:0000256" key="2">
    <source>
        <dbReference type="SAM" id="Phobius"/>
    </source>
</evidence>
<accession>A0A914VEF1</accession>
<proteinExistence type="inferred from homology"/>
<dbReference type="PANTHER" id="PTHR11102">
    <property type="entry name" value="SEL-1-LIKE PROTEIN"/>
    <property type="match status" value="1"/>
</dbReference>
<dbReference type="AlphaFoldDB" id="A0A914VEF1"/>
<reference evidence="4" key="1">
    <citation type="submission" date="2022-11" db="UniProtKB">
        <authorList>
            <consortium name="WormBaseParasite"/>
        </authorList>
    </citation>
    <scope>IDENTIFICATION</scope>
</reference>
<organism evidence="3 4">
    <name type="scientific">Plectus sambesii</name>
    <dbReference type="NCBI Taxonomy" id="2011161"/>
    <lineage>
        <taxon>Eukaryota</taxon>
        <taxon>Metazoa</taxon>
        <taxon>Ecdysozoa</taxon>
        <taxon>Nematoda</taxon>
        <taxon>Chromadorea</taxon>
        <taxon>Plectida</taxon>
        <taxon>Plectina</taxon>
        <taxon>Plectoidea</taxon>
        <taxon>Plectidae</taxon>
        <taxon>Plectus</taxon>
    </lineage>
</organism>
<dbReference type="InterPro" id="IPR006597">
    <property type="entry name" value="Sel1-like"/>
</dbReference>
<name>A0A914VEF1_9BILA</name>
<sequence>MAENTTITNHIHGGANMNGPVHGGTVVVGGNYYAPALPAPLTPEEMLEMLIRPLSLMYSKSYRSVIPVSSEDFSFDIKEKWVNLTLKLEGDSTATVDYADLLKKAFAKADMVIMEGDPEADLNDFQLKEIVQEVGFLRKEITRDTSNDTKAEYSFLHRTIQEFIVALTFFFSDKKPPKDFRWNGKGVPPSDEEAVKWFRKSAEQEYAKAEYYLGFMYEGGRGVPKSNKEAIEWYTKSAEKGNADAQFYLGYMYMFGKGVPRSHEKAVKWSEKATEQGNAAARSSQQGRTFIRVLNLRRFFFIYCVATLIVSSIWMAAFILLRLPKDIYEQLEWFNKNSTVAVDQEVNLNYLKQLDDIGSYAISCSVIQIVVSGLECGLFAIRVIMDSSGIGGIKKRLSISVYTVFLITVIIQLSATLTMMIYIFDWVERSESENEIFLLFSSFARSNPAGFKVIEDYFYCQGYELTTNDKESSSDDNCTKVLRNQISQTKIFALW</sequence>
<dbReference type="InterPro" id="IPR050767">
    <property type="entry name" value="Sel1_AlgK"/>
</dbReference>
<dbReference type="SMART" id="SM00671">
    <property type="entry name" value="SEL1"/>
    <property type="match status" value="3"/>
</dbReference>
<keyword evidence="2" id="KW-0472">Membrane</keyword>
<feature type="transmembrane region" description="Helical" evidence="2">
    <location>
        <begin position="300"/>
        <end position="321"/>
    </location>
</feature>
<dbReference type="Pfam" id="PF08238">
    <property type="entry name" value="Sel1"/>
    <property type="match status" value="3"/>
</dbReference>
<dbReference type="InterPro" id="IPR011990">
    <property type="entry name" value="TPR-like_helical_dom_sf"/>
</dbReference>
<evidence type="ECO:0000313" key="4">
    <source>
        <dbReference type="WBParaSite" id="PSAMB.scaffold177size68850.g2852.t1"/>
    </source>
</evidence>